<feature type="binding site" evidence="14">
    <location>
        <position position="177"/>
    </location>
    <ligand>
        <name>substrate</name>
    </ligand>
</feature>
<feature type="active site" description="Proton acceptor" evidence="10 12">
    <location>
        <position position="37"/>
    </location>
</feature>
<evidence type="ECO:0000256" key="7">
    <source>
        <dbReference type="ARBA" id="ARBA00013188"/>
    </source>
</evidence>
<keyword evidence="8 10" id="KW-0479">Metal-binding</keyword>
<comment type="cofactor">
    <cofactor evidence="2">
        <name>Mn(2+)</name>
        <dbReference type="ChEBI" id="CHEBI:29035"/>
    </cofactor>
</comment>
<evidence type="ECO:0000256" key="14">
    <source>
        <dbReference type="PIRSR" id="PIRSR001461-3"/>
    </source>
</evidence>
<evidence type="ECO:0000256" key="8">
    <source>
        <dbReference type="ARBA" id="ARBA00022723"/>
    </source>
</evidence>
<dbReference type="InterPro" id="IPR011060">
    <property type="entry name" value="RibuloseP-bd_barrel"/>
</dbReference>
<feature type="binding site" evidence="10 13">
    <location>
        <position position="35"/>
    </location>
    <ligand>
        <name>a divalent metal cation</name>
        <dbReference type="ChEBI" id="CHEBI:60240"/>
    </ligand>
</feature>
<dbReference type="STRING" id="1235591.CAK95_20205"/>
<name>A0A1W6ZVJ4_9HYPH</name>
<proteinExistence type="inferred from homology"/>
<evidence type="ECO:0000256" key="12">
    <source>
        <dbReference type="PIRSR" id="PIRSR001461-1"/>
    </source>
</evidence>
<dbReference type="InterPro" id="IPR000056">
    <property type="entry name" value="Ribul_P_3_epim-like"/>
</dbReference>
<keyword evidence="16" id="KW-1185">Reference proteome</keyword>
<dbReference type="InterPro" id="IPR026019">
    <property type="entry name" value="Ribul_P_3_epim"/>
</dbReference>
<feature type="binding site" evidence="10">
    <location>
        <begin position="175"/>
        <end position="177"/>
    </location>
    <ligand>
        <name>substrate</name>
    </ligand>
</feature>
<dbReference type="GO" id="GO:0046872">
    <property type="term" value="F:metal ion binding"/>
    <property type="evidence" value="ECO:0007669"/>
    <property type="project" value="UniProtKB-UniRule"/>
</dbReference>
<dbReference type="PROSITE" id="PS01086">
    <property type="entry name" value="RIBUL_P_3_EPIMER_2"/>
    <property type="match status" value="1"/>
</dbReference>
<evidence type="ECO:0000313" key="16">
    <source>
        <dbReference type="Proteomes" id="UP000194137"/>
    </source>
</evidence>
<evidence type="ECO:0000256" key="10">
    <source>
        <dbReference type="HAMAP-Rule" id="MF_02227"/>
    </source>
</evidence>
<feature type="binding site" evidence="10 13">
    <location>
        <position position="175"/>
    </location>
    <ligand>
        <name>a divalent metal cation</name>
        <dbReference type="ChEBI" id="CHEBI:60240"/>
    </ligand>
</feature>
<evidence type="ECO:0000256" key="5">
    <source>
        <dbReference type="ARBA" id="ARBA00001954"/>
    </source>
</evidence>
<evidence type="ECO:0000256" key="11">
    <source>
        <dbReference type="PIRNR" id="PIRNR001461"/>
    </source>
</evidence>
<dbReference type="HAMAP" id="MF_02227">
    <property type="entry name" value="RPE"/>
    <property type="match status" value="1"/>
</dbReference>
<comment type="function">
    <text evidence="10">Catalyzes the reversible epimerization of D-ribulose 5-phosphate to D-xylulose 5-phosphate.</text>
</comment>
<dbReference type="KEGG" id="psin:CAK95_20205"/>
<dbReference type="OrthoDB" id="1645589at2"/>
<evidence type="ECO:0000256" key="4">
    <source>
        <dbReference type="ARBA" id="ARBA00001947"/>
    </source>
</evidence>
<dbReference type="CDD" id="cd00429">
    <property type="entry name" value="RPE"/>
    <property type="match status" value="1"/>
</dbReference>
<dbReference type="Proteomes" id="UP000194137">
    <property type="component" value="Chromosome"/>
</dbReference>
<dbReference type="Gene3D" id="3.20.20.70">
    <property type="entry name" value="Aldolase class I"/>
    <property type="match status" value="1"/>
</dbReference>
<dbReference type="GO" id="GO:0004750">
    <property type="term" value="F:D-ribulose-phosphate 3-epimerase activity"/>
    <property type="evidence" value="ECO:0007669"/>
    <property type="project" value="UniProtKB-UniRule"/>
</dbReference>
<feature type="binding site" evidence="10 13">
    <location>
        <position position="37"/>
    </location>
    <ligand>
        <name>a divalent metal cation</name>
        <dbReference type="ChEBI" id="CHEBI:60240"/>
    </ligand>
</feature>
<dbReference type="NCBIfam" id="NF004076">
    <property type="entry name" value="PRK05581.1-4"/>
    <property type="match status" value="1"/>
</dbReference>
<evidence type="ECO:0000313" key="15">
    <source>
        <dbReference type="EMBL" id="ARQ01161.1"/>
    </source>
</evidence>
<feature type="binding site" evidence="10 14">
    <location>
        <position position="68"/>
    </location>
    <ligand>
        <name>substrate</name>
    </ligand>
</feature>
<comment type="similarity">
    <text evidence="6 10 11">Belongs to the ribulose-phosphate 3-epimerase family.</text>
</comment>
<comment type="catalytic activity">
    <reaction evidence="1 10 11">
        <text>D-ribulose 5-phosphate = D-xylulose 5-phosphate</text>
        <dbReference type="Rhea" id="RHEA:13677"/>
        <dbReference type="ChEBI" id="CHEBI:57737"/>
        <dbReference type="ChEBI" id="CHEBI:58121"/>
        <dbReference type="EC" id="5.1.3.1"/>
    </reaction>
</comment>
<sequence length="227" mass="23575">MPRPLLIAPSILASDFSKLGEEVRAADAAGADWIHLDVMDGHFVPNITFGPDVIKSIRPHSKKIFDVHLMIAPADPHLEAFAKAGCDIITVHAEAGPNLHRSLQAIRALGKKAGVSINPATPESSIEYVLDLVDLVLIMSVNPGFGGQAFIPSASEKIARVRSMIAGRPIDLEVDGGITADTAPKVVAAGANVLVAGSAVFKGGPSAYGDNISAIRHAAALTRGEAA</sequence>
<keyword evidence="13" id="KW-0464">Manganese</keyword>
<keyword evidence="13" id="KW-0862">Zinc</keyword>
<reference evidence="15 16" key="1">
    <citation type="submission" date="2017-05" db="EMBL/GenBank/DDBJ databases">
        <title>Full genome sequence of Pseudorhodoplanes sinuspersici.</title>
        <authorList>
            <person name="Dastgheib S.M.M."/>
            <person name="Shavandi M."/>
            <person name="Tirandaz H."/>
        </authorList>
    </citation>
    <scope>NUCLEOTIDE SEQUENCE [LARGE SCALE GENOMIC DNA]</scope>
    <source>
        <strain evidence="15 16">RIPI110</strain>
    </source>
</reference>
<evidence type="ECO:0000256" key="13">
    <source>
        <dbReference type="PIRSR" id="PIRSR001461-2"/>
    </source>
</evidence>
<feature type="binding site" evidence="10 14">
    <location>
        <begin position="197"/>
        <end position="198"/>
    </location>
    <ligand>
        <name>substrate</name>
    </ligand>
</feature>
<accession>A0A1W6ZVJ4</accession>
<dbReference type="GO" id="GO:0006098">
    <property type="term" value="P:pentose-phosphate shunt"/>
    <property type="evidence" value="ECO:0007669"/>
    <property type="project" value="UniProtKB-UniRule"/>
</dbReference>
<comment type="cofactor">
    <cofactor evidence="3">
        <name>Co(2+)</name>
        <dbReference type="ChEBI" id="CHEBI:48828"/>
    </cofactor>
</comment>
<evidence type="ECO:0000256" key="1">
    <source>
        <dbReference type="ARBA" id="ARBA00001782"/>
    </source>
</evidence>
<dbReference type="RefSeq" id="WP_086089554.1">
    <property type="nucleotide sequence ID" value="NZ_CP021112.1"/>
</dbReference>
<keyword evidence="10 11" id="KW-0119">Carbohydrate metabolism</keyword>
<dbReference type="Pfam" id="PF00834">
    <property type="entry name" value="Ribul_P_3_epim"/>
    <property type="match status" value="1"/>
</dbReference>
<dbReference type="PIRSF" id="PIRSF001461">
    <property type="entry name" value="RPE"/>
    <property type="match status" value="1"/>
</dbReference>
<dbReference type="AlphaFoldDB" id="A0A1W6ZVJ4"/>
<organism evidence="15 16">
    <name type="scientific">Pseudorhodoplanes sinuspersici</name>
    <dbReference type="NCBI Taxonomy" id="1235591"/>
    <lineage>
        <taxon>Bacteria</taxon>
        <taxon>Pseudomonadati</taxon>
        <taxon>Pseudomonadota</taxon>
        <taxon>Alphaproteobacteria</taxon>
        <taxon>Hyphomicrobiales</taxon>
        <taxon>Pseudorhodoplanes</taxon>
    </lineage>
</organism>
<feature type="binding site" evidence="10 14">
    <location>
        <position position="10"/>
    </location>
    <ligand>
        <name>substrate</name>
    </ligand>
</feature>
<comment type="cofactor">
    <cofactor evidence="10 13">
        <name>a divalent metal cation</name>
        <dbReference type="ChEBI" id="CHEBI:60240"/>
    </cofactor>
    <text evidence="10 13">Binds 1 divalent metal cation per subunit.</text>
</comment>
<evidence type="ECO:0000256" key="9">
    <source>
        <dbReference type="ARBA" id="ARBA00023235"/>
    </source>
</evidence>
<dbReference type="SUPFAM" id="SSF51366">
    <property type="entry name" value="Ribulose-phoshate binding barrel"/>
    <property type="match status" value="1"/>
</dbReference>
<dbReference type="PANTHER" id="PTHR11749">
    <property type="entry name" value="RIBULOSE-5-PHOSPHATE-3-EPIMERASE"/>
    <property type="match status" value="1"/>
</dbReference>
<evidence type="ECO:0000256" key="6">
    <source>
        <dbReference type="ARBA" id="ARBA00009541"/>
    </source>
</evidence>
<dbReference type="EC" id="5.1.3.1" evidence="7 10"/>
<dbReference type="EMBL" id="CP021112">
    <property type="protein sequence ID" value="ARQ01161.1"/>
    <property type="molecule type" value="Genomic_DNA"/>
</dbReference>
<dbReference type="GO" id="GO:0019323">
    <property type="term" value="P:pentose catabolic process"/>
    <property type="evidence" value="ECO:0007669"/>
    <property type="project" value="UniProtKB-UniRule"/>
</dbReference>
<feature type="binding site" evidence="10 13">
    <location>
        <position position="68"/>
    </location>
    <ligand>
        <name>a divalent metal cation</name>
        <dbReference type="ChEBI" id="CHEBI:60240"/>
    </ligand>
</feature>
<gene>
    <name evidence="10" type="primary">rpe</name>
    <name evidence="15" type="ORF">CAK95_20205</name>
</gene>
<keyword evidence="9 10" id="KW-0413">Isomerase</keyword>
<comment type="pathway">
    <text evidence="10">Carbohydrate degradation.</text>
</comment>
<dbReference type="PROSITE" id="PS01085">
    <property type="entry name" value="RIBUL_P_3_EPIMER_1"/>
    <property type="match status" value="1"/>
</dbReference>
<comment type="cofactor">
    <cofactor evidence="5">
        <name>Fe(2+)</name>
        <dbReference type="ChEBI" id="CHEBI:29033"/>
    </cofactor>
</comment>
<comment type="cofactor">
    <cofactor evidence="4">
        <name>Zn(2+)</name>
        <dbReference type="ChEBI" id="CHEBI:29105"/>
    </cofactor>
</comment>
<protein>
    <recommendedName>
        <fullName evidence="7 10">Ribulose-phosphate 3-epimerase</fullName>
        <ecNumber evidence="7 10">5.1.3.1</ecNumber>
    </recommendedName>
</protein>
<dbReference type="InterPro" id="IPR013785">
    <property type="entry name" value="Aldolase_TIM"/>
</dbReference>
<dbReference type="NCBIfam" id="TIGR01163">
    <property type="entry name" value="rpe"/>
    <property type="match status" value="1"/>
</dbReference>
<evidence type="ECO:0000256" key="3">
    <source>
        <dbReference type="ARBA" id="ARBA00001941"/>
    </source>
</evidence>
<dbReference type="GO" id="GO:0005737">
    <property type="term" value="C:cytoplasm"/>
    <property type="evidence" value="ECO:0007669"/>
    <property type="project" value="UniProtKB-ARBA"/>
</dbReference>
<keyword evidence="13" id="KW-0170">Cobalt</keyword>
<feature type="active site" description="Proton donor" evidence="10 12">
    <location>
        <position position="175"/>
    </location>
</feature>
<feature type="binding site" evidence="10 14">
    <location>
        <begin position="144"/>
        <end position="147"/>
    </location>
    <ligand>
        <name>substrate</name>
    </ligand>
</feature>
<dbReference type="FunFam" id="3.20.20.70:FF:000004">
    <property type="entry name" value="Ribulose-phosphate 3-epimerase"/>
    <property type="match status" value="1"/>
</dbReference>
<evidence type="ECO:0000256" key="2">
    <source>
        <dbReference type="ARBA" id="ARBA00001936"/>
    </source>
</evidence>